<dbReference type="InterPro" id="IPR015943">
    <property type="entry name" value="WD40/YVTN_repeat-like_dom_sf"/>
</dbReference>
<evidence type="ECO:0000259" key="2">
    <source>
        <dbReference type="Pfam" id="PF13360"/>
    </source>
</evidence>
<dbReference type="SUPFAM" id="SSF50998">
    <property type="entry name" value="Quinoprotein alcohol dehydrogenase-like"/>
    <property type="match status" value="1"/>
</dbReference>
<gene>
    <name evidence="3" type="ORF">BD749_0895</name>
</gene>
<feature type="chain" id="PRO_5014801141" evidence="1">
    <location>
        <begin position="22"/>
        <end position="1237"/>
    </location>
</feature>
<feature type="signal peptide" evidence="1">
    <location>
        <begin position="1"/>
        <end position="21"/>
    </location>
</feature>
<dbReference type="InterPro" id="IPR052918">
    <property type="entry name" value="Motility_Chemotaxis_Reg"/>
</dbReference>
<accession>A0A2N3V2U6</accession>
<feature type="domain" description="Pyrrolo-quinoline quinone repeat" evidence="2">
    <location>
        <begin position="339"/>
        <end position="482"/>
    </location>
</feature>
<dbReference type="InterPro" id="IPR011047">
    <property type="entry name" value="Quinoprotein_ADH-like_sf"/>
</dbReference>
<organism evidence="3 4">
    <name type="scientific">Pontibacter ramchanderi</name>
    <dbReference type="NCBI Taxonomy" id="1179743"/>
    <lineage>
        <taxon>Bacteria</taxon>
        <taxon>Pseudomonadati</taxon>
        <taxon>Bacteroidota</taxon>
        <taxon>Cytophagia</taxon>
        <taxon>Cytophagales</taxon>
        <taxon>Hymenobacteraceae</taxon>
        <taxon>Pontibacter</taxon>
    </lineage>
</organism>
<reference evidence="3 4" key="1">
    <citation type="submission" date="2017-12" db="EMBL/GenBank/DDBJ databases">
        <title>Genomic Encyclopedia of Type Strains, Phase III (KMG-III): the genomes of soil and plant-associated and newly described type strains.</title>
        <authorList>
            <person name="Whitman W."/>
        </authorList>
    </citation>
    <scope>NUCLEOTIDE SEQUENCE [LARGE SCALE GENOMIC DNA]</scope>
    <source>
        <strain evidence="3 4">LP43</strain>
    </source>
</reference>
<dbReference type="EMBL" id="PJMU01000001">
    <property type="protein sequence ID" value="PKV75947.1"/>
    <property type="molecule type" value="Genomic_DNA"/>
</dbReference>
<dbReference type="SUPFAM" id="SSF101898">
    <property type="entry name" value="NHL repeat"/>
    <property type="match status" value="1"/>
</dbReference>
<dbReference type="Pfam" id="PF13360">
    <property type="entry name" value="PQQ_2"/>
    <property type="match status" value="3"/>
</dbReference>
<keyword evidence="1" id="KW-0732">Signal</keyword>
<name>A0A2N3V2U6_9BACT</name>
<proteinExistence type="predicted"/>
<evidence type="ECO:0000313" key="4">
    <source>
        <dbReference type="Proteomes" id="UP000233782"/>
    </source>
</evidence>
<dbReference type="Gene3D" id="2.130.10.10">
    <property type="entry name" value="YVTN repeat-like/Quinoprotein amine dehydrogenase"/>
    <property type="match status" value="2"/>
</dbReference>
<dbReference type="InterPro" id="IPR026444">
    <property type="entry name" value="Secre_tail"/>
</dbReference>
<dbReference type="Gene3D" id="2.40.10.500">
    <property type="match status" value="1"/>
</dbReference>
<dbReference type="OrthoDB" id="9811934at2"/>
<sequence>MRTKLLYAILLLYPFSIAALAQQPTLEWAKSYEGVSTTHDYAKAIAVDAQGNSYVLGNSGVGDYMYKMTTMKYSPSGELLWSTQAEGFVQGAAITLDDVGGVYVTGTSGIQEFDVSSANYTTIRYDAATGMQTWIQHYNGPAQKDDYAVSIAADKAGGVYVTGSSNSAPGEYDSSSDYATIRYDAATGEQTWVQRYDNPTGSNDVASAIAIGADGSIFVTGTSDQSNTTIRYNATGQEIWIGKYSAPAGSSMITTALAVDENGVYITGTRPIDDGTDYATLRYDLNTGELSWAVYYDGPAKGNDQAIAIALDKAGGVYITGTSGNSNSYDAGQDLTTIRYDAASGKEKWVQRYGGSEDARSQGIAIAADEAGAVFVTGSNEGESVTIRYEASTGNKIWEQRYKSATATALAFDEANGLYVTGTNTDVANSDIVTIRYVAATGVQSWVSRYDGTGHTFDFPVSVAVDTEGNTYVTGSSSFPGSGPITIATVKYSPSGEQLWATRYSGYASARAIAIDNKGGVYVTGESYGNDPSGFIAEDFITIRYDAVTGQQTWANLYDGPAGDMDGAVDVAVDDADGIYVTGYSYSGELSQYSADYATIKYHATTGELIWSQHFSGPDFNYDFPRAIAIDKSGGVFITGVTSNNLGNQDIATIRYDAASGKQTWVNLYGDSNSYDDVSNLALDTEGSVYIVGSTRDDYAIVRFETTTGKILWDKHYDVSSGHADKATAIAVDEENGIYVTGWTEGKGSNFVTIRLKPSSGELEWNNYSNPSDERFNIPTAMSVDNIGGLYITGFSYSNSNPDEPNHSMITARYHTATGEQIWIERYAASSARGVDLALDGFGNVIVSGYSQHPDTGFDFLTVKYSQDGACPALAAAPVSGYSTVSAGLSKAAYSLAAPGATSLAWSITDPEGNLYSDFSGQGTSSIRVDWPREPEVYKISVSYSSGESCPATTATRYVFVHDPAAGFVTGGGWSDSPLRPELELMRQGGSAWWAFAARYASTPRSSAGSPVQGTLLLALESGHTFRAASVEEGSLVIAGDRAYFTGTGKLTRRGAAGGPETDPRRLAYLVSAVDGQLEKPREEDRLRLVIWVLREDGSRGETLYDNQLACPGQDLNAPACQQIDRGSIVIHRQGIRSVSDLFATATVEPKAQGLTAYPTAFSQSTTLSFTPERDADYSLELYDLKGALVRKVAEGSARTGRRTEHELVAEGLPQGLYLIRLSTGSEVQTAKVIVEK</sequence>
<comment type="caution">
    <text evidence="3">The sequence shown here is derived from an EMBL/GenBank/DDBJ whole genome shotgun (WGS) entry which is preliminary data.</text>
</comment>
<dbReference type="InterPro" id="IPR002372">
    <property type="entry name" value="PQQ_rpt_dom"/>
</dbReference>
<dbReference type="PANTHER" id="PTHR35580:SF1">
    <property type="entry name" value="PHYTASE-LIKE DOMAIN-CONTAINING PROTEIN"/>
    <property type="match status" value="1"/>
</dbReference>
<dbReference type="AlphaFoldDB" id="A0A2N3V2U6"/>
<dbReference type="Proteomes" id="UP000233782">
    <property type="component" value="Unassembled WGS sequence"/>
</dbReference>
<dbReference type="NCBIfam" id="TIGR04183">
    <property type="entry name" value="Por_Secre_tail"/>
    <property type="match status" value="1"/>
</dbReference>
<dbReference type="InterPro" id="IPR011042">
    <property type="entry name" value="6-blade_b-propeller_TolB-like"/>
</dbReference>
<dbReference type="Gene3D" id="2.120.10.30">
    <property type="entry name" value="TolB, C-terminal domain"/>
    <property type="match status" value="1"/>
</dbReference>
<keyword evidence="4" id="KW-1185">Reference proteome</keyword>
<evidence type="ECO:0000313" key="3">
    <source>
        <dbReference type="EMBL" id="PKV75947.1"/>
    </source>
</evidence>
<protein>
    <submittedName>
        <fullName evidence="3">Putative secreted protein (Por secretion system target)</fullName>
    </submittedName>
</protein>
<evidence type="ECO:0000256" key="1">
    <source>
        <dbReference type="SAM" id="SignalP"/>
    </source>
</evidence>
<feature type="domain" description="Pyrrolo-quinoline quinone repeat" evidence="2">
    <location>
        <begin position="75"/>
        <end position="292"/>
    </location>
</feature>
<dbReference type="PANTHER" id="PTHR35580">
    <property type="entry name" value="CELL SURFACE GLYCOPROTEIN (S-LAYER PROTEIN)-LIKE PROTEIN"/>
    <property type="match status" value="1"/>
</dbReference>
<feature type="domain" description="Pyrrolo-quinoline quinone repeat" evidence="2">
    <location>
        <begin position="602"/>
        <end position="836"/>
    </location>
</feature>